<dbReference type="AlphaFoldDB" id="A0A2I0VJ30"/>
<sequence length="81" mass="9119">MSELPIRQKGLWSKERRRRSPSLSLDRRNQEVGKEEASTRYRRLQGIGSRDPGVGLVEGIGFGDLSLEIDVCSVSDRMLMG</sequence>
<reference evidence="2 3" key="1">
    <citation type="journal article" date="2016" name="Sci. Rep.">
        <title>The Dendrobium catenatum Lindl. genome sequence provides insights into polysaccharide synthase, floral development and adaptive evolution.</title>
        <authorList>
            <person name="Zhang G.Q."/>
            <person name="Xu Q."/>
            <person name="Bian C."/>
            <person name="Tsai W.C."/>
            <person name="Yeh C.M."/>
            <person name="Liu K.W."/>
            <person name="Yoshida K."/>
            <person name="Zhang L.S."/>
            <person name="Chang S.B."/>
            <person name="Chen F."/>
            <person name="Shi Y."/>
            <person name="Su Y.Y."/>
            <person name="Zhang Y.Q."/>
            <person name="Chen L.J."/>
            <person name="Yin Y."/>
            <person name="Lin M."/>
            <person name="Huang H."/>
            <person name="Deng H."/>
            <person name="Wang Z.W."/>
            <person name="Zhu S.L."/>
            <person name="Zhao X."/>
            <person name="Deng C."/>
            <person name="Niu S.C."/>
            <person name="Huang J."/>
            <person name="Wang M."/>
            <person name="Liu G.H."/>
            <person name="Yang H.J."/>
            <person name="Xiao X.J."/>
            <person name="Hsiao Y.Y."/>
            <person name="Wu W.L."/>
            <person name="Chen Y.Y."/>
            <person name="Mitsuda N."/>
            <person name="Ohme-Takagi M."/>
            <person name="Luo Y.B."/>
            <person name="Van de Peer Y."/>
            <person name="Liu Z.J."/>
        </authorList>
    </citation>
    <scope>NUCLEOTIDE SEQUENCE [LARGE SCALE GENOMIC DNA]</scope>
    <source>
        <tissue evidence="2">The whole plant</tissue>
    </source>
</reference>
<protein>
    <submittedName>
        <fullName evidence="2">Uncharacterized protein</fullName>
    </submittedName>
</protein>
<proteinExistence type="predicted"/>
<evidence type="ECO:0000313" key="3">
    <source>
        <dbReference type="Proteomes" id="UP000233837"/>
    </source>
</evidence>
<name>A0A2I0VJ30_9ASPA</name>
<evidence type="ECO:0000313" key="2">
    <source>
        <dbReference type="EMBL" id="PKU63404.1"/>
    </source>
</evidence>
<feature type="compositionally biased region" description="Basic and acidic residues" evidence="1">
    <location>
        <begin position="25"/>
        <end position="39"/>
    </location>
</feature>
<dbReference type="EMBL" id="KZ503497">
    <property type="protein sequence ID" value="PKU63404.1"/>
    <property type="molecule type" value="Genomic_DNA"/>
</dbReference>
<evidence type="ECO:0000256" key="1">
    <source>
        <dbReference type="SAM" id="MobiDB-lite"/>
    </source>
</evidence>
<keyword evidence="3" id="KW-1185">Reference proteome</keyword>
<feature type="region of interest" description="Disordered" evidence="1">
    <location>
        <begin position="1"/>
        <end position="39"/>
    </location>
</feature>
<dbReference type="Proteomes" id="UP000233837">
    <property type="component" value="Unassembled WGS sequence"/>
</dbReference>
<organism evidence="2 3">
    <name type="scientific">Dendrobium catenatum</name>
    <dbReference type="NCBI Taxonomy" id="906689"/>
    <lineage>
        <taxon>Eukaryota</taxon>
        <taxon>Viridiplantae</taxon>
        <taxon>Streptophyta</taxon>
        <taxon>Embryophyta</taxon>
        <taxon>Tracheophyta</taxon>
        <taxon>Spermatophyta</taxon>
        <taxon>Magnoliopsida</taxon>
        <taxon>Liliopsida</taxon>
        <taxon>Asparagales</taxon>
        <taxon>Orchidaceae</taxon>
        <taxon>Epidendroideae</taxon>
        <taxon>Malaxideae</taxon>
        <taxon>Dendrobiinae</taxon>
        <taxon>Dendrobium</taxon>
    </lineage>
</organism>
<reference evidence="2 3" key="2">
    <citation type="journal article" date="2017" name="Nature">
        <title>The Apostasia genome and the evolution of orchids.</title>
        <authorList>
            <person name="Zhang G.Q."/>
            <person name="Liu K.W."/>
            <person name="Li Z."/>
            <person name="Lohaus R."/>
            <person name="Hsiao Y.Y."/>
            <person name="Niu S.C."/>
            <person name="Wang J.Y."/>
            <person name="Lin Y.C."/>
            <person name="Xu Q."/>
            <person name="Chen L.J."/>
            <person name="Yoshida K."/>
            <person name="Fujiwara S."/>
            <person name="Wang Z.W."/>
            <person name="Zhang Y.Q."/>
            <person name="Mitsuda N."/>
            <person name="Wang M."/>
            <person name="Liu G.H."/>
            <person name="Pecoraro L."/>
            <person name="Huang H.X."/>
            <person name="Xiao X.J."/>
            <person name="Lin M."/>
            <person name="Wu X.Y."/>
            <person name="Wu W.L."/>
            <person name="Chen Y.Y."/>
            <person name="Chang S.B."/>
            <person name="Sakamoto S."/>
            <person name="Ohme-Takagi M."/>
            <person name="Yagi M."/>
            <person name="Zeng S.J."/>
            <person name="Shen C.Y."/>
            <person name="Yeh C.M."/>
            <person name="Luo Y.B."/>
            <person name="Tsai W.C."/>
            <person name="Van de Peer Y."/>
            <person name="Liu Z.J."/>
        </authorList>
    </citation>
    <scope>NUCLEOTIDE SEQUENCE [LARGE SCALE GENOMIC DNA]</scope>
    <source>
        <tissue evidence="2">The whole plant</tissue>
    </source>
</reference>
<accession>A0A2I0VJ30</accession>
<gene>
    <name evidence="2" type="ORF">MA16_Dca010014</name>
</gene>